<name>A0A261U057_9BORD</name>
<sequence>MIQEPFDAQWGQKFRSQFREQAEAYADDFLTDFYRTMDYTAPHIEGQVDLMEAMLVRTKIIEYSSAKGAASKMEELVLFMHEEMSTVMLRELIVCADILCRGGLSQLSQKLHSLHDKPAPLSTLRNCAWDLHLLRSMDRMSNTSNDRSMGEFYVANLITYDRDLADILRLAELRAGALHRSSCMFFPLYDTNFDSWMEERVGRKRMPGLSSIFSPEGAVDRASRRSPSYVRQLLEEDRRTLMALLARNKSTRA</sequence>
<evidence type="ECO:0000313" key="2">
    <source>
        <dbReference type="Proteomes" id="UP000216913"/>
    </source>
</evidence>
<gene>
    <name evidence="1" type="ORF">CAL25_05200</name>
</gene>
<organism evidence="1 2">
    <name type="scientific">Bordetella genomosp. 5</name>
    <dbReference type="NCBI Taxonomy" id="1395608"/>
    <lineage>
        <taxon>Bacteria</taxon>
        <taxon>Pseudomonadati</taxon>
        <taxon>Pseudomonadota</taxon>
        <taxon>Betaproteobacteria</taxon>
        <taxon>Burkholderiales</taxon>
        <taxon>Alcaligenaceae</taxon>
        <taxon>Bordetella</taxon>
    </lineage>
</organism>
<dbReference type="OrthoDB" id="6631544at2"/>
<evidence type="ECO:0000313" key="1">
    <source>
        <dbReference type="EMBL" id="OZI54243.1"/>
    </source>
</evidence>
<reference evidence="1 2" key="1">
    <citation type="submission" date="2017-05" db="EMBL/GenBank/DDBJ databases">
        <title>Complete and WGS of Bordetella genogroups.</title>
        <authorList>
            <person name="Spilker T."/>
            <person name="LiPuma J."/>
        </authorList>
    </citation>
    <scope>NUCLEOTIDE SEQUENCE [LARGE SCALE GENOMIC DNA]</scope>
    <source>
        <strain evidence="1 2">AU10456</strain>
    </source>
</reference>
<comment type="caution">
    <text evidence="1">The sequence shown here is derived from an EMBL/GenBank/DDBJ whole genome shotgun (WGS) entry which is preliminary data.</text>
</comment>
<accession>A0A261U057</accession>
<dbReference type="AlphaFoldDB" id="A0A261U057"/>
<protein>
    <submittedName>
        <fullName evidence="1">Uncharacterized protein</fullName>
    </submittedName>
</protein>
<dbReference type="EMBL" id="NEVP01000003">
    <property type="protein sequence ID" value="OZI54243.1"/>
    <property type="molecule type" value="Genomic_DNA"/>
</dbReference>
<keyword evidence="2" id="KW-1185">Reference proteome</keyword>
<dbReference type="Proteomes" id="UP000216913">
    <property type="component" value="Unassembled WGS sequence"/>
</dbReference>
<proteinExistence type="predicted"/>